<dbReference type="Proteomes" id="UP000789702">
    <property type="component" value="Unassembled WGS sequence"/>
</dbReference>
<dbReference type="EMBL" id="CAJVPU010044471">
    <property type="protein sequence ID" value="CAG8747740.1"/>
    <property type="molecule type" value="Genomic_DNA"/>
</dbReference>
<evidence type="ECO:0000313" key="2">
    <source>
        <dbReference type="Proteomes" id="UP000789702"/>
    </source>
</evidence>
<evidence type="ECO:0000313" key="1">
    <source>
        <dbReference type="EMBL" id="CAG8747740.1"/>
    </source>
</evidence>
<reference evidence="1" key="1">
    <citation type="submission" date="2021-06" db="EMBL/GenBank/DDBJ databases">
        <authorList>
            <person name="Kallberg Y."/>
            <person name="Tangrot J."/>
            <person name="Rosling A."/>
        </authorList>
    </citation>
    <scope>NUCLEOTIDE SEQUENCE</scope>
    <source>
        <strain evidence="1">IL203A</strain>
    </source>
</reference>
<proteinExistence type="predicted"/>
<protein>
    <submittedName>
        <fullName evidence="1">1426_t:CDS:1</fullName>
    </submittedName>
</protein>
<sequence length="144" mass="16794">VQDPVLGEIRIIPMWKDKTIDSSLRTFVNATIATVYEISWANLKSISSIIRHGVNNPKEEGINWKNTWKVLKKLQGRSLYKDKTCIACCVKDETMEHLAECQVYQRIWNRIENTQKTDAQKKEKDYLGQDRKQRKAYTGLQSSF</sequence>
<feature type="non-terminal residue" evidence="1">
    <location>
        <position position="144"/>
    </location>
</feature>
<accession>A0ACA9QDA2</accession>
<name>A0ACA9QDA2_9GLOM</name>
<gene>
    <name evidence="1" type="ORF">DHETER_LOCUS14446</name>
</gene>
<feature type="non-terminal residue" evidence="1">
    <location>
        <position position="1"/>
    </location>
</feature>
<organism evidence="1 2">
    <name type="scientific">Dentiscutata heterogama</name>
    <dbReference type="NCBI Taxonomy" id="1316150"/>
    <lineage>
        <taxon>Eukaryota</taxon>
        <taxon>Fungi</taxon>
        <taxon>Fungi incertae sedis</taxon>
        <taxon>Mucoromycota</taxon>
        <taxon>Glomeromycotina</taxon>
        <taxon>Glomeromycetes</taxon>
        <taxon>Diversisporales</taxon>
        <taxon>Gigasporaceae</taxon>
        <taxon>Dentiscutata</taxon>
    </lineage>
</organism>
<keyword evidence="2" id="KW-1185">Reference proteome</keyword>
<comment type="caution">
    <text evidence="1">The sequence shown here is derived from an EMBL/GenBank/DDBJ whole genome shotgun (WGS) entry which is preliminary data.</text>
</comment>